<dbReference type="Proteomes" id="UP000265816">
    <property type="component" value="Unassembled WGS sequence"/>
</dbReference>
<dbReference type="SUPFAM" id="SSF55804">
    <property type="entry name" value="Phoshotransferase/anion transport protein"/>
    <property type="match status" value="1"/>
</dbReference>
<dbReference type="CDD" id="cd00211">
    <property type="entry name" value="PTS_IIA_fru"/>
    <property type="match status" value="1"/>
</dbReference>
<dbReference type="CDD" id="cd05568">
    <property type="entry name" value="PTS_IIB_bgl_like"/>
    <property type="match status" value="1"/>
</dbReference>
<dbReference type="PROSITE" id="PS51094">
    <property type="entry name" value="PTS_EIIA_TYPE_2"/>
    <property type="match status" value="1"/>
</dbReference>
<dbReference type="InterPro" id="IPR013011">
    <property type="entry name" value="PTS_EIIB_2"/>
</dbReference>
<evidence type="ECO:0000313" key="6">
    <source>
        <dbReference type="EMBL" id="RID82682.1"/>
    </source>
</evidence>
<evidence type="ECO:0000256" key="1">
    <source>
        <dbReference type="ARBA" id="ARBA00022679"/>
    </source>
</evidence>
<evidence type="ECO:0000313" key="7">
    <source>
        <dbReference type="Proteomes" id="UP000265816"/>
    </source>
</evidence>
<dbReference type="Pfam" id="PF00874">
    <property type="entry name" value="PRD"/>
    <property type="match status" value="2"/>
</dbReference>
<dbReference type="Pfam" id="PF00359">
    <property type="entry name" value="PTS_EIIA_2"/>
    <property type="match status" value="1"/>
</dbReference>
<dbReference type="InterPro" id="IPR036095">
    <property type="entry name" value="PTS_EIIB-like_sf"/>
</dbReference>
<dbReference type="SUPFAM" id="SSF52794">
    <property type="entry name" value="PTS system IIB component-like"/>
    <property type="match status" value="1"/>
</dbReference>
<keyword evidence="1" id="KW-0808">Transferase</keyword>
<dbReference type="InterPro" id="IPR011608">
    <property type="entry name" value="PRD"/>
</dbReference>
<feature type="domain" description="PRD" evidence="5">
    <location>
        <begin position="309"/>
        <end position="416"/>
    </location>
</feature>
<dbReference type="GO" id="GO:0006355">
    <property type="term" value="P:regulation of DNA-templated transcription"/>
    <property type="evidence" value="ECO:0007669"/>
    <property type="project" value="InterPro"/>
</dbReference>
<evidence type="ECO:0000259" key="4">
    <source>
        <dbReference type="PROSITE" id="PS51099"/>
    </source>
</evidence>
<dbReference type="InterPro" id="IPR002178">
    <property type="entry name" value="PTS_EIIA_type-2_dom"/>
</dbReference>
<dbReference type="InterPro" id="IPR013196">
    <property type="entry name" value="HTH_11"/>
</dbReference>
<evidence type="ECO:0000259" key="5">
    <source>
        <dbReference type="PROSITE" id="PS51372"/>
    </source>
</evidence>
<reference evidence="6 7" key="1">
    <citation type="submission" date="2018-08" db="EMBL/GenBank/DDBJ databases">
        <title>Bacillus jemisoniae sp. nov., Bacillus chryseoplanitiae sp. nov., Bacillus resnikiae sp. nov., and Bacillus frankliniae sp. nov., isolated from Viking spacecraft and associated surfaces.</title>
        <authorList>
            <person name="Seuylemezian A."/>
            <person name="Vaishampayan P."/>
        </authorList>
    </citation>
    <scope>NUCLEOTIDE SEQUENCE [LARGE SCALE GENOMIC DNA]</scope>
    <source>
        <strain evidence="6 7">JJ-247</strain>
    </source>
</reference>
<accession>A0A398AYN9</accession>
<dbReference type="Gene3D" id="3.40.930.10">
    <property type="entry name" value="Mannitol-specific EII, Chain A"/>
    <property type="match status" value="1"/>
</dbReference>
<proteinExistence type="predicted"/>
<dbReference type="Gene3D" id="1.10.1790.10">
    <property type="entry name" value="PRD domain"/>
    <property type="match status" value="2"/>
</dbReference>
<dbReference type="PANTHER" id="PTHR30185">
    <property type="entry name" value="CRYPTIC BETA-GLUCOSIDE BGL OPERON ANTITERMINATOR"/>
    <property type="match status" value="1"/>
</dbReference>
<sequence length="706" mass="79869">MSLDQRSTAILSHLIKAGTFVSAGELTEKFHISRRTVYYDIGKINDWLEDNQLPIVKHVRSAGFILEEEAAIHAPEKLGHLKTWHYEYSAKERKAWLAIYLTAREKALFLDDLMEKTRVSRNTTIEDLKVLKAELERFELSLDFERKTGYSIAGKEDDKRKAIVHYLHHVLPEQNWQSFLAKIPIILNHEADDFSPVNFEKLLTVQNIVSESEAELNLQFTDEFLYSLAFRLLLFCKRVAQGKKVSIDPIEKEVLQATKHYQAAVTIGRKLSTLFKIEFPEDEIFYITKHLLASRIQFSGEPVLTSQQHEDQLLAQIVTRMVTDFQKYACVFFQNREEIENNLMLHVKPAYYRIKYGLEFETEMTELIKKQYHDVFLLTKKSISHLEAAVGKSINDNEVALISMHFGGWMRKVGAKPAARKKALLVCNNGVGTSRLLLHQLEGLFSTVDLIGSVSLREFQKNDYDADFIISTIPMEESTTPVFVVNPILTEAEKETLLKKVLGQVEPVTGQSASVEALMNIIEKHASIFDQSGLQQELKQFLHRPARITHDHGRPSLSSLLQPEYIQVKKEAADWKDAIVTAAAPLLLNGCITSAYVEKMLANVEKLGPYIVIAPHVAIPHAGPEDGVNCLGMSLLKLQHAVSFSDQDSHDVRLLIVLAAIDGEAHLKALSQLNSLLSDENSVETLLQAKTPEKIATFIRVNLPLD</sequence>
<keyword evidence="2" id="KW-0677">Repeat</keyword>
<comment type="caution">
    <text evidence="6">The sequence shown here is derived from an EMBL/GenBank/DDBJ whole genome shotgun (WGS) entry which is preliminary data.</text>
</comment>
<dbReference type="PROSITE" id="PS51099">
    <property type="entry name" value="PTS_EIIB_TYPE_2"/>
    <property type="match status" value="1"/>
</dbReference>
<evidence type="ECO:0000256" key="2">
    <source>
        <dbReference type="ARBA" id="ARBA00022737"/>
    </source>
</evidence>
<evidence type="ECO:0000259" key="3">
    <source>
        <dbReference type="PROSITE" id="PS51094"/>
    </source>
</evidence>
<dbReference type="AlphaFoldDB" id="A0A398AYN9"/>
<dbReference type="InterPro" id="IPR016152">
    <property type="entry name" value="PTrfase/Anion_transptr"/>
</dbReference>
<dbReference type="RefSeq" id="WP_119114298.1">
    <property type="nucleotide sequence ID" value="NZ_CBCSEO010000013.1"/>
</dbReference>
<feature type="domain" description="PRD" evidence="5">
    <location>
        <begin position="196"/>
        <end position="301"/>
    </location>
</feature>
<feature type="domain" description="PTS EIIA type-2" evidence="3">
    <location>
        <begin position="559"/>
        <end position="702"/>
    </location>
</feature>
<dbReference type="GO" id="GO:0009401">
    <property type="term" value="P:phosphoenolpyruvate-dependent sugar phosphotransferase system"/>
    <property type="evidence" value="ECO:0007669"/>
    <property type="project" value="InterPro"/>
</dbReference>
<name>A0A398AYN9_9BACI</name>
<dbReference type="Gene3D" id="3.40.50.2300">
    <property type="match status" value="1"/>
</dbReference>
<dbReference type="EMBL" id="QWVT01000033">
    <property type="protein sequence ID" value="RID82682.1"/>
    <property type="molecule type" value="Genomic_DNA"/>
</dbReference>
<dbReference type="InterPro" id="IPR036634">
    <property type="entry name" value="PRD_sf"/>
</dbReference>
<dbReference type="InterPro" id="IPR050661">
    <property type="entry name" value="BglG_antiterminators"/>
</dbReference>
<dbReference type="OrthoDB" id="369398at2"/>
<protein>
    <submittedName>
        <fullName evidence="6">PRD domain-containing protein</fullName>
    </submittedName>
</protein>
<dbReference type="SUPFAM" id="SSF46785">
    <property type="entry name" value="Winged helix' DNA-binding domain"/>
    <property type="match status" value="1"/>
</dbReference>
<keyword evidence="7" id="KW-1185">Reference proteome</keyword>
<feature type="domain" description="PTS EIIB type-2" evidence="4">
    <location>
        <begin position="421"/>
        <end position="509"/>
    </location>
</feature>
<dbReference type="GO" id="GO:0008982">
    <property type="term" value="F:protein-N(PI)-phosphohistidine-sugar phosphotransferase activity"/>
    <property type="evidence" value="ECO:0007669"/>
    <property type="project" value="InterPro"/>
</dbReference>
<dbReference type="SUPFAM" id="SSF63520">
    <property type="entry name" value="PTS-regulatory domain, PRD"/>
    <property type="match status" value="2"/>
</dbReference>
<dbReference type="Gene3D" id="1.10.10.10">
    <property type="entry name" value="Winged helix-like DNA-binding domain superfamily/Winged helix DNA-binding domain"/>
    <property type="match status" value="1"/>
</dbReference>
<dbReference type="PANTHER" id="PTHR30185:SF9">
    <property type="entry name" value="MANNITOL-SPECIFIC PHOSPHOTRANSFERASE ENZYME IIA COMPONENT"/>
    <property type="match status" value="1"/>
</dbReference>
<dbReference type="Pfam" id="PF08279">
    <property type="entry name" value="HTH_11"/>
    <property type="match status" value="1"/>
</dbReference>
<dbReference type="InterPro" id="IPR036390">
    <property type="entry name" value="WH_DNA-bd_sf"/>
</dbReference>
<dbReference type="InterPro" id="IPR036388">
    <property type="entry name" value="WH-like_DNA-bd_sf"/>
</dbReference>
<dbReference type="PROSITE" id="PS51372">
    <property type="entry name" value="PRD_2"/>
    <property type="match status" value="2"/>
</dbReference>
<gene>
    <name evidence="6" type="ORF">D1970_18290</name>
</gene>
<organism evidence="6 7">
    <name type="scientific">Mesobacillus zeae</name>
    <dbReference type="NCBI Taxonomy" id="1917180"/>
    <lineage>
        <taxon>Bacteria</taxon>
        <taxon>Bacillati</taxon>
        <taxon>Bacillota</taxon>
        <taxon>Bacilli</taxon>
        <taxon>Bacillales</taxon>
        <taxon>Bacillaceae</taxon>
        <taxon>Mesobacillus</taxon>
    </lineage>
</organism>